<organism evidence="10 11">
    <name type="scientific">Maudiozyma saulgeensis</name>
    <dbReference type="NCBI Taxonomy" id="1789683"/>
    <lineage>
        <taxon>Eukaryota</taxon>
        <taxon>Fungi</taxon>
        <taxon>Dikarya</taxon>
        <taxon>Ascomycota</taxon>
        <taxon>Saccharomycotina</taxon>
        <taxon>Saccharomycetes</taxon>
        <taxon>Saccharomycetales</taxon>
        <taxon>Saccharomycetaceae</taxon>
        <taxon>Maudiozyma</taxon>
    </lineage>
</organism>
<feature type="compositionally biased region" description="Polar residues" evidence="6">
    <location>
        <begin position="100"/>
        <end position="114"/>
    </location>
</feature>
<feature type="compositionally biased region" description="Low complexity" evidence="6">
    <location>
        <begin position="293"/>
        <end position="304"/>
    </location>
</feature>
<evidence type="ECO:0000256" key="6">
    <source>
        <dbReference type="SAM" id="MobiDB-lite"/>
    </source>
</evidence>
<feature type="compositionally biased region" description="Polar residues" evidence="6">
    <location>
        <begin position="153"/>
        <end position="190"/>
    </location>
</feature>
<keyword evidence="3" id="KW-0653">Protein transport</keyword>
<reference evidence="10 11" key="1">
    <citation type="submission" date="2017-04" db="EMBL/GenBank/DDBJ databases">
        <authorList>
            <person name="Afonso C.L."/>
            <person name="Miller P.J."/>
            <person name="Scott M.A."/>
            <person name="Spackman E."/>
            <person name="Goraichik I."/>
            <person name="Dimitrov K.M."/>
            <person name="Suarez D.L."/>
            <person name="Swayne D.E."/>
        </authorList>
    </citation>
    <scope>NUCLEOTIDE SEQUENCE [LARGE SCALE GENOMIC DNA]</scope>
</reference>
<feature type="region of interest" description="Disordered" evidence="6">
    <location>
        <begin position="392"/>
        <end position="461"/>
    </location>
</feature>
<dbReference type="AlphaFoldDB" id="A0A1X7QY44"/>
<evidence type="ECO:0000259" key="9">
    <source>
        <dbReference type="Pfam" id="PF22876"/>
    </source>
</evidence>
<proteinExistence type="predicted"/>
<evidence type="ECO:0000313" key="10">
    <source>
        <dbReference type="EMBL" id="SMN18104.1"/>
    </source>
</evidence>
<evidence type="ECO:0000313" key="11">
    <source>
        <dbReference type="Proteomes" id="UP000196158"/>
    </source>
</evidence>
<dbReference type="Pfam" id="PF17076">
    <property type="entry name" value="SBE2_C"/>
    <property type="match status" value="1"/>
</dbReference>
<protein>
    <submittedName>
        <fullName evidence="10">Similar to Saccharomyces cerevisiae YHR103W SBE22 Protein involved in the transport of cell wall components from the Golgi to the cell surface</fullName>
    </submittedName>
</protein>
<dbReference type="Pfam" id="PF22876">
    <property type="entry name" value="SBE2_N"/>
    <property type="match status" value="1"/>
</dbReference>
<feature type="domain" description="SBE2/SBE22 middle" evidence="8">
    <location>
        <begin position="479"/>
        <end position="601"/>
    </location>
</feature>
<keyword evidence="5" id="KW-0961">Cell wall biogenesis/degradation</keyword>
<feature type="compositionally biased region" description="Polar residues" evidence="6">
    <location>
        <begin position="21"/>
        <end position="48"/>
    </location>
</feature>
<name>A0A1X7QY44_9SACH</name>
<sequence length="922" mass="104351">MSVHTAAAHGDNSVPMKNFNLKVNRNSNNGTNYNDPNLVTKTRTKSVGSNTSSTNSNKMVGLGIARRPSDNLLLKYNNNSNNLPPSSSPPNTLSNKSKGRNSNTSNLMKQNDNNIPEKDENENEDQKQYNADDEVMIPPPKKHFTVKNDRPISNDSISTKASELFSSPSSDLHSRNSSIENDSDIDNTSNHLKLNSTNNTSSLMEESIISEGNSTLILNSTEGTQQQSQQHFDQQTPINTHAVLESINTPASQSSQRYLYSNNGNKNNKFNSTNGSTPNFKHIPNNRNYTTTNLPNSNHSSSNNASGFYKPSLYGHSNSTTAILANKTPLTASQRYRLRKEQNETSIRNTIKEKEKFYDEQNGILELQEGDIDDSLIWNIPMASFSTSSFLNTSSGKHHTGKHRSLANKQTVDLKSSASSNTSTTSSNSNNNNNNNGPMANAPALHHNSSKSAPTNNIKQLGHNHRFTNSRKAAISMPVLDFHDMPTSPIPGINRVSDLQYIQETTKNLSSVYIQSQNRLSKSKLSQRTQSADFLPLDLKAASEQGMESLLLVSEDKLEAVSSSRPSWLPPKDPQEKKLHEYEISKSISMASIEQLDKNKNRDERKINDETNRAKLILLLDRDITRNSSLTSLKKIVWETSFSTESRRQIYDEVLQSKDRIISKHYMESFDELSKLLSKMDFPKGKEIEIEQLIKNDILNKRCGQMTQEVSKNLMLMLKLRAVSSQGLIPGDALLFHHFLIDRSFSSPKEVWEMVNLLQMTCFSDLCKNKYDTKILQSRGVVANYLLKTDDFKYEFNSSCLNSTTWWNILERVDHELFMWTMDTIVVSNAQSFKNYPIKNQDYEGKDWETYRSKKVIVNYKILLSFALNVLLNYHFGFNDLNELAILNDQGFSIPVPMEELLDSTEVNGMLIRKWLHYYKKF</sequence>
<accession>A0A1X7QY44</accession>
<feature type="region of interest" description="Disordered" evidence="6">
    <location>
        <begin position="73"/>
        <end position="190"/>
    </location>
</feature>
<keyword evidence="4" id="KW-0333">Golgi apparatus</keyword>
<feature type="domain" description="Sbe2/Sbe22 C-terminal" evidence="7">
    <location>
        <begin position="607"/>
        <end position="922"/>
    </location>
</feature>
<feature type="compositionally biased region" description="Low complexity" evidence="6">
    <location>
        <begin position="73"/>
        <end position="96"/>
    </location>
</feature>
<evidence type="ECO:0000256" key="4">
    <source>
        <dbReference type="ARBA" id="ARBA00023034"/>
    </source>
</evidence>
<dbReference type="GO" id="GO:0005794">
    <property type="term" value="C:Golgi apparatus"/>
    <property type="evidence" value="ECO:0007669"/>
    <property type="project" value="UniProtKB-SubCell"/>
</dbReference>
<dbReference type="GO" id="GO:0031505">
    <property type="term" value="P:fungal-type cell wall organization"/>
    <property type="evidence" value="ECO:0007669"/>
    <property type="project" value="InterPro"/>
</dbReference>
<evidence type="ECO:0000259" key="7">
    <source>
        <dbReference type="Pfam" id="PF17076"/>
    </source>
</evidence>
<evidence type="ECO:0000256" key="1">
    <source>
        <dbReference type="ARBA" id="ARBA00004555"/>
    </source>
</evidence>
<dbReference type="InterPro" id="IPR031403">
    <property type="entry name" value="Sbe2/Sbe22_C"/>
</dbReference>
<keyword evidence="2" id="KW-0813">Transport</keyword>
<dbReference type="GO" id="GO:0015031">
    <property type="term" value="P:protein transport"/>
    <property type="evidence" value="ECO:0007669"/>
    <property type="project" value="UniProtKB-KW"/>
</dbReference>
<evidence type="ECO:0000259" key="8">
    <source>
        <dbReference type="Pfam" id="PF22874"/>
    </source>
</evidence>
<dbReference type="EMBL" id="FXLY01000002">
    <property type="protein sequence ID" value="SMN18104.1"/>
    <property type="molecule type" value="Genomic_DNA"/>
</dbReference>
<gene>
    <name evidence="10" type="ORF">KASA_0Q05225G</name>
</gene>
<dbReference type="Pfam" id="PF22874">
    <property type="entry name" value="SBE2_M"/>
    <property type="match status" value="1"/>
</dbReference>
<feature type="region of interest" description="Disordered" evidence="6">
    <location>
        <begin position="1"/>
        <end position="61"/>
    </location>
</feature>
<dbReference type="InterPro" id="IPR053948">
    <property type="entry name" value="SBE2/SBE22_N"/>
</dbReference>
<feature type="compositionally biased region" description="Polar residues" evidence="6">
    <location>
        <begin position="251"/>
        <end position="261"/>
    </location>
</feature>
<feature type="compositionally biased region" description="Low complexity" evidence="6">
    <location>
        <begin position="262"/>
        <end position="277"/>
    </location>
</feature>
<dbReference type="Proteomes" id="UP000196158">
    <property type="component" value="Unassembled WGS sequence"/>
</dbReference>
<dbReference type="InterPro" id="IPR053949">
    <property type="entry name" value="SBE2/SBE22_M"/>
</dbReference>
<evidence type="ECO:0000256" key="2">
    <source>
        <dbReference type="ARBA" id="ARBA00022448"/>
    </source>
</evidence>
<feature type="domain" description="SBE2/SBE22 N-terminal" evidence="9">
    <location>
        <begin position="123"/>
        <end position="405"/>
    </location>
</feature>
<feature type="compositionally biased region" description="Polar residues" evidence="6">
    <location>
        <begin position="450"/>
        <end position="459"/>
    </location>
</feature>
<evidence type="ECO:0000256" key="3">
    <source>
        <dbReference type="ARBA" id="ARBA00022927"/>
    </source>
</evidence>
<dbReference type="OrthoDB" id="289721at2759"/>
<feature type="region of interest" description="Disordered" evidence="6">
    <location>
        <begin position="251"/>
        <end position="304"/>
    </location>
</feature>
<comment type="subcellular location">
    <subcellularLocation>
        <location evidence="1">Golgi apparatus</location>
    </subcellularLocation>
</comment>
<feature type="compositionally biased region" description="Basic residues" evidence="6">
    <location>
        <begin position="396"/>
        <end position="406"/>
    </location>
</feature>
<keyword evidence="11" id="KW-1185">Reference proteome</keyword>
<feature type="compositionally biased region" description="Low complexity" evidence="6">
    <location>
        <begin position="416"/>
        <end position="436"/>
    </location>
</feature>
<evidence type="ECO:0000256" key="5">
    <source>
        <dbReference type="ARBA" id="ARBA00023316"/>
    </source>
</evidence>